<keyword evidence="3" id="KW-0456">Lyase</keyword>
<dbReference type="InterPro" id="IPR036908">
    <property type="entry name" value="RlpA-like_sf"/>
</dbReference>
<evidence type="ECO:0000256" key="6">
    <source>
        <dbReference type="SAM" id="SignalP"/>
    </source>
</evidence>
<dbReference type="SUPFAM" id="SSF50685">
    <property type="entry name" value="Barwin-like endoglucanases"/>
    <property type="match status" value="1"/>
</dbReference>
<proteinExistence type="predicted"/>
<dbReference type="PIRSF" id="PIRSF019422">
    <property type="entry name" value="MltA"/>
    <property type="match status" value="1"/>
</dbReference>
<dbReference type="GO" id="GO:0019867">
    <property type="term" value="C:outer membrane"/>
    <property type="evidence" value="ECO:0007669"/>
    <property type="project" value="InterPro"/>
</dbReference>
<dbReference type="GO" id="GO:0009254">
    <property type="term" value="P:peptidoglycan turnover"/>
    <property type="evidence" value="ECO:0007669"/>
    <property type="project" value="InterPro"/>
</dbReference>
<reference evidence="8 9" key="1">
    <citation type="submission" date="2020-08" db="EMBL/GenBank/DDBJ databases">
        <title>Genomic Encyclopedia of Type Strains, Phase IV (KMG-IV): sequencing the most valuable type-strain genomes for metagenomic binning, comparative biology and taxonomic classification.</title>
        <authorList>
            <person name="Goeker M."/>
        </authorList>
    </citation>
    <scope>NUCLEOTIDE SEQUENCE [LARGE SCALE GENOMIC DNA]</scope>
    <source>
        <strain evidence="8 9">DSM 102850</strain>
    </source>
</reference>
<dbReference type="PROSITE" id="PS51257">
    <property type="entry name" value="PROKAR_LIPOPROTEIN"/>
    <property type="match status" value="1"/>
</dbReference>
<evidence type="ECO:0000256" key="4">
    <source>
        <dbReference type="ARBA" id="ARBA00023316"/>
    </source>
</evidence>
<dbReference type="EMBL" id="JACHOB010000001">
    <property type="protein sequence ID" value="MBB4658236.1"/>
    <property type="molecule type" value="Genomic_DNA"/>
</dbReference>
<name>A0A840HZG6_9PROT</name>
<evidence type="ECO:0000313" key="8">
    <source>
        <dbReference type="EMBL" id="MBB4658236.1"/>
    </source>
</evidence>
<feature type="signal peptide" evidence="6">
    <location>
        <begin position="1"/>
        <end position="21"/>
    </location>
</feature>
<dbReference type="AlphaFoldDB" id="A0A840HZG6"/>
<protein>
    <recommendedName>
        <fullName evidence="2">peptidoglycan lytic exotransglycosylase</fullName>
        <ecNumber evidence="2">4.2.2.n1</ecNumber>
    </recommendedName>
    <alternativeName>
        <fullName evidence="5">Murein hydrolase A</fullName>
    </alternativeName>
</protein>
<comment type="caution">
    <text evidence="8">The sequence shown here is derived from an EMBL/GenBank/DDBJ whole genome shotgun (WGS) entry which is preliminary data.</text>
</comment>
<dbReference type="CDD" id="cd14485">
    <property type="entry name" value="mltA_like_LT_A"/>
    <property type="match status" value="1"/>
</dbReference>
<dbReference type="InterPro" id="IPR026044">
    <property type="entry name" value="MltA"/>
</dbReference>
<dbReference type="PANTHER" id="PTHR30124">
    <property type="entry name" value="MEMBRANE-BOUND LYTIC MUREIN TRANSGLYCOSYLASE A"/>
    <property type="match status" value="1"/>
</dbReference>
<dbReference type="Gene3D" id="2.40.40.10">
    <property type="entry name" value="RlpA-like domain"/>
    <property type="match status" value="1"/>
</dbReference>
<sequence length="398" mass="42363">MRRGALALLGLLALAACGREAGPFELRAARFSDLPGWNADAVEAALPAFRRSCAAMAGRSDDAAMNPLERLGHEDVPTLSGTVADWREACLAAEALREAPSPAAARSFFEMQFTPVEVRADGSLFTGYFEPSYPARAQAQAPYTAPVLTRPPDLLTADLGAFKEDLQGQDIVGRVEGDRFVPYPDAETIAADPPEGAEALAYIDPNDLLFLQIQGSGRLVFEDGSVLRAGYAAKNGRAYVAVGRTLVRDGAMALEDVSMQSIMAWLRSASPEDAARVRHSNPSYVFFRPLTLADDALGPLGAQGVQLTPGRSLAVDRRFHAMGAPVFLATERTEENPAYARLMVAQDTGGAIRGPVRGDVFFGAGEAAAEAAGTMNAEGRLFVLLPQRLAARLLDAQV</sequence>
<dbReference type="PANTHER" id="PTHR30124:SF0">
    <property type="entry name" value="MEMBRANE-BOUND LYTIC MUREIN TRANSGLYCOSYLASE A"/>
    <property type="match status" value="1"/>
</dbReference>
<dbReference type="EC" id="4.2.2.n1" evidence="2"/>
<dbReference type="GO" id="GO:0071555">
    <property type="term" value="P:cell wall organization"/>
    <property type="evidence" value="ECO:0007669"/>
    <property type="project" value="UniProtKB-KW"/>
</dbReference>
<evidence type="ECO:0000259" key="7">
    <source>
        <dbReference type="SMART" id="SM00925"/>
    </source>
</evidence>
<evidence type="ECO:0000313" key="9">
    <source>
        <dbReference type="Proteomes" id="UP000563524"/>
    </source>
</evidence>
<feature type="chain" id="PRO_5032665397" description="peptidoglycan lytic exotransglycosylase" evidence="6">
    <location>
        <begin position="22"/>
        <end position="398"/>
    </location>
</feature>
<organism evidence="8 9">
    <name type="scientific">Parvularcula dongshanensis</name>
    <dbReference type="NCBI Taxonomy" id="1173995"/>
    <lineage>
        <taxon>Bacteria</taxon>
        <taxon>Pseudomonadati</taxon>
        <taxon>Pseudomonadota</taxon>
        <taxon>Alphaproteobacteria</taxon>
        <taxon>Parvularculales</taxon>
        <taxon>Parvularculaceae</taxon>
        <taxon>Parvularcula</taxon>
    </lineage>
</organism>
<evidence type="ECO:0000256" key="1">
    <source>
        <dbReference type="ARBA" id="ARBA00001420"/>
    </source>
</evidence>
<dbReference type="GO" id="GO:0004553">
    <property type="term" value="F:hydrolase activity, hydrolyzing O-glycosyl compounds"/>
    <property type="evidence" value="ECO:0007669"/>
    <property type="project" value="InterPro"/>
</dbReference>
<dbReference type="InterPro" id="IPR005300">
    <property type="entry name" value="MltA_B"/>
</dbReference>
<keyword evidence="4" id="KW-0961">Cell wall biogenesis/degradation</keyword>
<dbReference type="Pfam" id="PF03562">
    <property type="entry name" value="MltA"/>
    <property type="match status" value="1"/>
</dbReference>
<dbReference type="GO" id="GO:0008933">
    <property type="term" value="F:peptidoglycan lytic transglycosylase activity"/>
    <property type="evidence" value="ECO:0007669"/>
    <property type="project" value="TreeGrafter"/>
</dbReference>
<accession>A0A840HZG6</accession>
<keyword evidence="9" id="KW-1185">Reference proteome</keyword>
<dbReference type="InterPro" id="IPR010611">
    <property type="entry name" value="3D_dom"/>
</dbReference>
<gene>
    <name evidence="8" type="ORF">GGQ59_000736</name>
</gene>
<dbReference type="CDD" id="cd14668">
    <property type="entry name" value="mlta_B"/>
    <property type="match status" value="1"/>
</dbReference>
<evidence type="ECO:0000256" key="2">
    <source>
        <dbReference type="ARBA" id="ARBA00012587"/>
    </source>
</evidence>
<evidence type="ECO:0000256" key="5">
    <source>
        <dbReference type="ARBA" id="ARBA00030918"/>
    </source>
</evidence>
<dbReference type="Gene3D" id="2.40.240.50">
    <property type="entry name" value="Barwin-like endoglucanases"/>
    <property type="match status" value="1"/>
</dbReference>
<dbReference type="Proteomes" id="UP000563524">
    <property type="component" value="Unassembled WGS sequence"/>
</dbReference>
<dbReference type="Pfam" id="PF06725">
    <property type="entry name" value="3D"/>
    <property type="match status" value="1"/>
</dbReference>
<dbReference type="GO" id="GO:0009253">
    <property type="term" value="P:peptidoglycan catabolic process"/>
    <property type="evidence" value="ECO:0007669"/>
    <property type="project" value="TreeGrafter"/>
</dbReference>
<dbReference type="SMART" id="SM00925">
    <property type="entry name" value="MltA"/>
    <property type="match status" value="1"/>
</dbReference>
<comment type="catalytic activity">
    <reaction evidence="1">
        <text>Exolytic cleavage of the (1-&gt;4)-beta-glycosidic linkage between N-acetylmuramic acid (MurNAc) and N-acetylglucosamine (GlcNAc) residues in peptidoglycan, from either the reducing or the non-reducing ends of the peptidoglycan chains, with concomitant formation of a 1,6-anhydrobond in the MurNAc residue.</text>
        <dbReference type="EC" id="4.2.2.n1"/>
    </reaction>
</comment>
<evidence type="ECO:0000256" key="3">
    <source>
        <dbReference type="ARBA" id="ARBA00023239"/>
    </source>
</evidence>
<keyword evidence="6" id="KW-0732">Signal</keyword>
<feature type="domain" description="Lytic transglycosylase MltA" evidence="7">
    <location>
        <begin position="132"/>
        <end position="288"/>
    </location>
</feature>